<evidence type="ECO:0000313" key="1">
    <source>
        <dbReference type="EMBL" id="RCJ07214.1"/>
    </source>
</evidence>
<dbReference type="RefSeq" id="WP_114133004.1">
    <property type="nucleotide sequence ID" value="NZ_CP068435.1"/>
</dbReference>
<accession>A0A367PI28</accession>
<dbReference type="EMBL" id="QDHA01000040">
    <property type="protein sequence ID" value="RCJ07214.1"/>
    <property type="molecule type" value="Genomic_DNA"/>
</dbReference>
<evidence type="ECO:0000313" key="2">
    <source>
        <dbReference type="Proteomes" id="UP000253501"/>
    </source>
</evidence>
<dbReference type="AlphaFoldDB" id="A0A367PI28"/>
<name>A0A367PI28_CUPNE</name>
<protein>
    <submittedName>
        <fullName evidence="1">Uncharacterized protein</fullName>
    </submittedName>
</protein>
<reference evidence="1 2" key="1">
    <citation type="submission" date="2018-04" db="EMBL/GenBank/DDBJ databases">
        <title>Cupriavidus necator CR12 genome sequencing and assembly.</title>
        <authorList>
            <person name="Ben Fekih I."/>
            <person name="Mazhar H.S."/>
            <person name="Bello S.K."/>
            <person name="Rensing C."/>
        </authorList>
    </citation>
    <scope>NUCLEOTIDE SEQUENCE [LARGE SCALE GENOMIC DNA]</scope>
    <source>
        <strain evidence="1 2">CR12</strain>
    </source>
</reference>
<dbReference type="Proteomes" id="UP000253501">
    <property type="component" value="Unassembled WGS sequence"/>
</dbReference>
<sequence>MYNTPYGPFDGDSWERLCQQVFKKKFLGDGYQHIPATPGDFGLEGFTTTTGCGFQCYCPDKLYPDKELHEKQRDKITEDLKKLRTYHEDLKKLLGTTKLRRWYLVTPTIARNELLKHARTKEAEVRAWNLPILAPDFEVLVQDGDHYAAEIQELQLALGKALDFGGLSTTLPTLGGSPEVYEENVLRKTKARLEGRVAADKFDAKVAGLHQQTLREFLDHDAHFRRINEQAPAVHSRLVRLINGYEAHVVETCSTWEGSPQQLTEKIRDGLAGRIAKDLTPHIDETEAAHIARLMVSRWIAVCELDYG</sequence>
<organism evidence="1 2">
    <name type="scientific">Cupriavidus necator</name>
    <name type="common">Alcaligenes eutrophus</name>
    <name type="synonym">Ralstonia eutropha</name>
    <dbReference type="NCBI Taxonomy" id="106590"/>
    <lineage>
        <taxon>Bacteria</taxon>
        <taxon>Pseudomonadati</taxon>
        <taxon>Pseudomonadota</taxon>
        <taxon>Betaproteobacteria</taxon>
        <taxon>Burkholderiales</taxon>
        <taxon>Burkholderiaceae</taxon>
        <taxon>Cupriavidus</taxon>
    </lineage>
</organism>
<gene>
    <name evidence="1" type="ORF">DDK22_17530</name>
</gene>
<proteinExistence type="predicted"/>
<comment type="caution">
    <text evidence="1">The sequence shown here is derived from an EMBL/GenBank/DDBJ whole genome shotgun (WGS) entry which is preliminary data.</text>
</comment>